<name>A0ABN0ZRL8_9BACI</name>
<dbReference type="EMBL" id="BAAACZ010000008">
    <property type="protein sequence ID" value="GAA0455447.1"/>
    <property type="molecule type" value="Genomic_DNA"/>
</dbReference>
<keyword evidence="2" id="KW-1185">Reference proteome</keyword>
<proteinExistence type="predicted"/>
<dbReference type="Proteomes" id="UP001500740">
    <property type="component" value="Unassembled WGS sequence"/>
</dbReference>
<protein>
    <submittedName>
        <fullName evidence="1">Uncharacterized protein</fullName>
    </submittedName>
</protein>
<evidence type="ECO:0000313" key="2">
    <source>
        <dbReference type="Proteomes" id="UP001500740"/>
    </source>
</evidence>
<reference evidence="1 2" key="1">
    <citation type="journal article" date="2019" name="Int. J. Syst. Evol. Microbiol.">
        <title>The Global Catalogue of Microorganisms (GCM) 10K type strain sequencing project: providing services to taxonomists for standard genome sequencing and annotation.</title>
        <authorList>
            <consortium name="The Broad Institute Genomics Platform"/>
            <consortium name="The Broad Institute Genome Sequencing Center for Infectious Disease"/>
            <person name="Wu L."/>
            <person name="Ma J."/>
        </authorList>
    </citation>
    <scope>NUCLEOTIDE SEQUENCE [LARGE SCALE GENOMIC DNA]</scope>
    <source>
        <strain evidence="1 2">JCM 14193</strain>
    </source>
</reference>
<accession>A0ABN0ZRL8</accession>
<dbReference type="RefSeq" id="WP_343781947.1">
    <property type="nucleotide sequence ID" value="NZ_BAAACZ010000008.1"/>
</dbReference>
<evidence type="ECO:0000313" key="1">
    <source>
        <dbReference type="EMBL" id="GAA0455447.1"/>
    </source>
</evidence>
<gene>
    <name evidence="1" type="ORF">GCM10008935_07880</name>
</gene>
<organism evidence="1 2">
    <name type="scientific">Alkalibacillus silvisoli</name>
    <dbReference type="NCBI Taxonomy" id="392823"/>
    <lineage>
        <taxon>Bacteria</taxon>
        <taxon>Bacillati</taxon>
        <taxon>Bacillota</taxon>
        <taxon>Bacilli</taxon>
        <taxon>Bacillales</taxon>
        <taxon>Bacillaceae</taxon>
        <taxon>Alkalibacillus</taxon>
    </lineage>
</organism>
<sequence>MTGNKERYPLYLKAFNKKVTHYFQENVIDDNFKQVIFYGVKVVNGSPETKTHDDDLAIFNTISALKELIKQLTPNEFMNMFPVDKDFKGYKYEIKDYYSSMEYVNTLDLNKPIGDNVLMLLGEYMNKDIHRFFVKSVISLSHLRQHEGHIDMFEEFMAAQGMETPNTFKNTKGEAMYVRNGKPQAIGFKTNKLELVK</sequence>
<comment type="caution">
    <text evidence="1">The sequence shown here is derived from an EMBL/GenBank/DDBJ whole genome shotgun (WGS) entry which is preliminary data.</text>
</comment>